<dbReference type="OMA" id="RQYKQCA"/>
<dbReference type="GeneID" id="93576775"/>
<keyword evidence="3" id="KW-1185">Reference proteome</keyword>
<name>A0A1L9UX15_ASPBC</name>
<reference evidence="3" key="1">
    <citation type="journal article" date="2017" name="Genome Biol.">
        <title>Comparative genomics reveals high biological diversity and specific adaptations in the industrially and medically important fungal genus Aspergillus.</title>
        <authorList>
            <person name="de Vries R.P."/>
            <person name="Riley R."/>
            <person name="Wiebenga A."/>
            <person name="Aguilar-Osorio G."/>
            <person name="Amillis S."/>
            <person name="Uchima C.A."/>
            <person name="Anderluh G."/>
            <person name="Asadollahi M."/>
            <person name="Askin M."/>
            <person name="Barry K."/>
            <person name="Battaglia E."/>
            <person name="Bayram O."/>
            <person name="Benocci T."/>
            <person name="Braus-Stromeyer S.A."/>
            <person name="Caldana C."/>
            <person name="Canovas D."/>
            <person name="Cerqueira G.C."/>
            <person name="Chen F."/>
            <person name="Chen W."/>
            <person name="Choi C."/>
            <person name="Clum A."/>
            <person name="Dos Santos R.A."/>
            <person name="Damasio A.R."/>
            <person name="Diallinas G."/>
            <person name="Emri T."/>
            <person name="Fekete E."/>
            <person name="Flipphi M."/>
            <person name="Freyberg S."/>
            <person name="Gallo A."/>
            <person name="Gournas C."/>
            <person name="Habgood R."/>
            <person name="Hainaut M."/>
            <person name="Harispe M.L."/>
            <person name="Henrissat B."/>
            <person name="Hilden K.S."/>
            <person name="Hope R."/>
            <person name="Hossain A."/>
            <person name="Karabika E."/>
            <person name="Karaffa L."/>
            <person name="Karanyi Z."/>
            <person name="Krasevec N."/>
            <person name="Kuo A."/>
            <person name="Kusch H."/>
            <person name="LaButti K."/>
            <person name="Lagendijk E.L."/>
            <person name="Lapidus A."/>
            <person name="Levasseur A."/>
            <person name="Lindquist E."/>
            <person name="Lipzen A."/>
            <person name="Logrieco A.F."/>
            <person name="MacCabe A."/>
            <person name="Maekelae M.R."/>
            <person name="Malavazi I."/>
            <person name="Melin P."/>
            <person name="Meyer V."/>
            <person name="Mielnichuk N."/>
            <person name="Miskei M."/>
            <person name="Molnar A.P."/>
            <person name="Mule G."/>
            <person name="Ngan C.Y."/>
            <person name="Orejas M."/>
            <person name="Orosz E."/>
            <person name="Ouedraogo J.P."/>
            <person name="Overkamp K.M."/>
            <person name="Park H.-S."/>
            <person name="Perrone G."/>
            <person name="Piumi F."/>
            <person name="Punt P.J."/>
            <person name="Ram A.F."/>
            <person name="Ramon A."/>
            <person name="Rauscher S."/>
            <person name="Record E."/>
            <person name="Riano-Pachon D.M."/>
            <person name="Robert V."/>
            <person name="Roehrig J."/>
            <person name="Ruller R."/>
            <person name="Salamov A."/>
            <person name="Salih N.S."/>
            <person name="Samson R.A."/>
            <person name="Sandor E."/>
            <person name="Sanguinetti M."/>
            <person name="Schuetze T."/>
            <person name="Sepcic K."/>
            <person name="Shelest E."/>
            <person name="Sherlock G."/>
            <person name="Sophianopoulou V."/>
            <person name="Squina F.M."/>
            <person name="Sun H."/>
            <person name="Susca A."/>
            <person name="Todd R.B."/>
            <person name="Tsang A."/>
            <person name="Unkles S.E."/>
            <person name="van de Wiele N."/>
            <person name="van Rossen-Uffink D."/>
            <person name="Oliveira J.V."/>
            <person name="Vesth T.C."/>
            <person name="Visser J."/>
            <person name="Yu J.-H."/>
            <person name="Zhou M."/>
            <person name="Andersen M.R."/>
            <person name="Archer D.B."/>
            <person name="Baker S.E."/>
            <person name="Benoit I."/>
            <person name="Brakhage A.A."/>
            <person name="Braus G.H."/>
            <person name="Fischer R."/>
            <person name="Frisvad J.C."/>
            <person name="Goldman G.H."/>
            <person name="Houbraken J."/>
            <person name="Oakley B."/>
            <person name="Pocsi I."/>
            <person name="Scazzocchio C."/>
            <person name="Seiboth B."/>
            <person name="vanKuyk P.A."/>
            <person name="Wortman J."/>
            <person name="Dyer P.S."/>
            <person name="Grigoriev I.V."/>
        </authorList>
    </citation>
    <scope>NUCLEOTIDE SEQUENCE [LARGE SCALE GENOMIC DNA]</scope>
    <source>
        <strain evidence="3">CBS 101740 / IMI 381727 / IBT 21946</strain>
    </source>
</reference>
<dbReference type="AlphaFoldDB" id="A0A1L9UX15"/>
<accession>A0A1L9UX15</accession>
<gene>
    <name evidence="2" type="ORF">ASPBRDRAFT_401399</name>
</gene>
<protein>
    <submittedName>
        <fullName evidence="2">Uncharacterized protein</fullName>
    </submittedName>
</protein>
<evidence type="ECO:0000313" key="2">
    <source>
        <dbReference type="EMBL" id="OJJ76247.1"/>
    </source>
</evidence>
<dbReference type="Proteomes" id="UP000184499">
    <property type="component" value="Unassembled WGS sequence"/>
</dbReference>
<organism evidence="2 3">
    <name type="scientific">Aspergillus brasiliensis (strain CBS 101740 / IMI 381727 / IBT 21946)</name>
    <dbReference type="NCBI Taxonomy" id="767769"/>
    <lineage>
        <taxon>Eukaryota</taxon>
        <taxon>Fungi</taxon>
        <taxon>Dikarya</taxon>
        <taxon>Ascomycota</taxon>
        <taxon>Pezizomycotina</taxon>
        <taxon>Eurotiomycetes</taxon>
        <taxon>Eurotiomycetidae</taxon>
        <taxon>Eurotiales</taxon>
        <taxon>Aspergillaceae</taxon>
        <taxon>Aspergillus</taxon>
        <taxon>Aspergillus subgen. Circumdati</taxon>
    </lineage>
</organism>
<evidence type="ECO:0000313" key="3">
    <source>
        <dbReference type="Proteomes" id="UP000184499"/>
    </source>
</evidence>
<dbReference type="RefSeq" id="XP_067483494.1">
    <property type="nucleotide sequence ID" value="XM_067624287.1"/>
</dbReference>
<evidence type="ECO:0000256" key="1">
    <source>
        <dbReference type="SAM" id="MobiDB-lite"/>
    </source>
</evidence>
<dbReference type="OrthoDB" id="3641178at2759"/>
<feature type="region of interest" description="Disordered" evidence="1">
    <location>
        <begin position="349"/>
        <end position="370"/>
    </location>
</feature>
<dbReference type="EMBL" id="KV878680">
    <property type="protein sequence ID" value="OJJ76247.1"/>
    <property type="molecule type" value="Genomic_DNA"/>
</dbReference>
<sequence length="416" mass="46429">MSTPSTTSPSSQPRTSPKTTTTTKTIPNWPLTLRTIKTFYTSNHYRQCIAHAAECLSLTEQPIYKTYLTFYMAISYEGMGLAAHQFSSQKMPLLQAAVEWFGVCGRLLDEVQGDWDDRFGGTLGGCDSDGEWTLVEGRGGEKGDEDPFVEYHPDDGGNWCEEEDEMLFSGDSDNSYDYTNTTISTYSDASLFDKAEDEEDDGNGIERGLVPSPLKVRKVSGESPEVGALQGSEAEDHATSACKAGVGVSVPWPLPLRIATPTTPTTIYTDTTKEVGIRAMQSVKRTQCKLQTNINTNTTVHFLRHQVTSNITTLQKMITDVAEMQYARRMSKGMRRSGSFWSFSPVKEKQVAGGDGDGKEKSSFGVKESKEQRIARLRRDGWQTVGIRGQKSGWKGERYYREYCERVLDELYLERS</sequence>
<dbReference type="VEuPathDB" id="FungiDB:ASPBRDRAFT_401399"/>
<feature type="region of interest" description="Disordered" evidence="1">
    <location>
        <begin position="1"/>
        <end position="25"/>
    </location>
</feature>
<proteinExistence type="predicted"/>